<comment type="function">
    <text evidence="4">Formation of pseudouridine at positions 38, 39 and 40 in the anticodon stem and loop of transfer RNAs.</text>
</comment>
<gene>
    <name evidence="4 9" type="primary">truA</name>
    <name evidence="9" type="ORF">ACETAC_09800</name>
</gene>
<dbReference type="NCBIfam" id="TIGR00071">
    <property type="entry name" value="hisT_truA"/>
    <property type="match status" value="1"/>
</dbReference>
<comment type="similarity">
    <text evidence="1 4 7">Belongs to the tRNA pseudouridine synthase TruA family.</text>
</comment>
<feature type="domain" description="Pseudouridine synthase I TruA alpha/beta" evidence="8">
    <location>
        <begin position="8"/>
        <end position="104"/>
    </location>
</feature>
<dbReference type="KEGG" id="aaut:ACETAC_09800"/>
<evidence type="ECO:0000313" key="9">
    <source>
        <dbReference type="EMBL" id="QSZ27127.1"/>
    </source>
</evidence>
<organism evidence="9 10">
    <name type="scientific">Aceticella autotrophica</name>
    <dbReference type="NCBI Taxonomy" id="2755338"/>
    <lineage>
        <taxon>Bacteria</taxon>
        <taxon>Bacillati</taxon>
        <taxon>Bacillota</taxon>
        <taxon>Clostridia</taxon>
        <taxon>Thermoanaerobacterales</taxon>
        <taxon>Thermoanaerobacteraceae</taxon>
        <taxon>Aceticella</taxon>
    </lineage>
</organism>
<dbReference type="HAMAP" id="MF_00171">
    <property type="entry name" value="TruA"/>
    <property type="match status" value="1"/>
</dbReference>
<evidence type="ECO:0000256" key="2">
    <source>
        <dbReference type="ARBA" id="ARBA00022694"/>
    </source>
</evidence>
<keyword evidence="2 4" id="KW-0819">tRNA processing</keyword>
<dbReference type="Gene3D" id="3.30.70.580">
    <property type="entry name" value="Pseudouridine synthase I, catalytic domain, N-terminal subdomain"/>
    <property type="match status" value="1"/>
</dbReference>
<proteinExistence type="inferred from homology"/>
<dbReference type="EMBL" id="CP060096">
    <property type="protein sequence ID" value="QSZ27127.1"/>
    <property type="molecule type" value="Genomic_DNA"/>
</dbReference>
<sequence length="248" mass="28552">MRNIRIILEYDGTNYHGWQYQKNALTIQEVVKKAVEKITAEKINLIGASRTDTGVHAYYQVANFKSKTKIPAEKIPYAINSLLPRDITVVEAEDVEQDFHSRYSSKGKRYRYVILNRKFSSPIMRNYCWHINYKLDVERMKEAANFLIGTHDFSAFKASGSNVKNSIRTVKEAVLNKDKDIITFEIEADGFLYNMVRIIVGTLVDIGCHKIEPYMIKNILESKNRNLAGKTSPPQGLYLLKIFYVNSL</sequence>
<dbReference type="InterPro" id="IPR020094">
    <property type="entry name" value="TruA/RsuA/RluB/E/F_N"/>
</dbReference>
<dbReference type="RefSeq" id="WP_284679817.1">
    <property type="nucleotide sequence ID" value="NZ_CP060096.1"/>
</dbReference>
<evidence type="ECO:0000256" key="3">
    <source>
        <dbReference type="ARBA" id="ARBA00023235"/>
    </source>
</evidence>
<evidence type="ECO:0000256" key="6">
    <source>
        <dbReference type="PIRSR" id="PIRSR001430-2"/>
    </source>
</evidence>
<reference evidence="9" key="1">
    <citation type="submission" date="2020-08" db="EMBL/GenBank/DDBJ databases">
        <title>Genomic insights into the carbon and energy metabolism of the first obligate autotrophic acetogenic bacterium Aceticella autotrophica gen. nov., sp. nov.</title>
        <authorList>
            <person name="Toshchakov S.V."/>
            <person name="Elcheninov A.G."/>
            <person name="Kublanov I.V."/>
            <person name="Frolov E.N."/>
            <person name="Lebedinsky A.V."/>
        </authorList>
    </citation>
    <scope>NUCLEOTIDE SEQUENCE</scope>
    <source>
        <strain evidence="9">3443-3Ac</strain>
    </source>
</reference>
<dbReference type="Gene3D" id="3.30.70.660">
    <property type="entry name" value="Pseudouridine synthase I, catalytic domain, C-terminal subdomain"/>
    <property type="match status" value="1"/>
</dbReference>
<keyword evidence="10" id="KW-1185">Reference proteome</keyword>
<feature type="domain" description="Pseudouridine synthase I TruA alpha/beta" evidence="8">
    <location>
        <begin position="143"/>
        <end position="244"/>
    </location>
</feature>
<protein>
    <recommendedName>
        <fullName evidence="4">tRNA pseudouridine synthase A</fullName>
        <ecNumber evidence="4">5.4.99.12</ecNumber>
    </recommendedName>
    <alternativeName>
        <fullName evidence="4">tRNA pseudouridine(38-40) synthase</fullName>
    </alternativeName>
    <alternativeName>
        <fullName evidence="4">tRNA pseudouridylate synthase I</fullName>
    </alternativeName>
    <alternativeName>
        <fullName evidence="4">tRNA-uridine isomerase I</fullName>
    </alternativeName>
</protein>
<dbReference type="SUPFAM" id="SSF55120">
    <property type="entry name" value="Pseudouridine synthase"/>
    <property type="match status" value="1"/>
</dbReference>
<dbReference type="GO" id="GO:0160147">
    <property type="term" value="F:tRNA pseudouridine(38-40) synthase activity"/>
    <property type="evidence" value="ECO:0007669"/>
    <property type="project" value="UniProtKB-EC"/>
</dbReference>
<comment type="subunit">
    <text evidence="4">Homodimer.</text>
</comment>
<dbReference type="EC" id="5.4.99.12" evidence="4"/>
<name>A0A975AVB5_9THEO</name>
<evidence type="ECO:0000256" key="4">
    <source>
        <dbReference type="HAMAP-Rule" id="MF_00171"/>
    </source>
</evidence>
<dbReference type="InterPro" id="IPR020103">
    <property type="entry name" value="PsdUridine_synth_cat_dom_sf"/>
</dbReference>
<evidence type="ECO:0000313" key="10">
    <source>
        <dbReference type="Proteomes" id="UP000671913"/>
    </source>
</evidence>
<dbReference type="GO" id="GO:0031119">
    <property type="term" value="P:tRNA pseudouridine synthesis"/>
    <property type="evidence" value="ECO:0007669"/>
    <property type="project" value="UniProtKB-UniRule"/>
</dbReference>
<feature type="binding site" evidence="4 6">
    <location>
        <position position="110"/>
    </location>
    <ligand>
        <name>substrate</name>
    </ligand>
</feature>
<dbReference type="PANTHER" id="PTHR11142">
    <property type="entry name" value="PSEUDOURIDYLATE SYNTHASE"/>
    <property type="match status" value="1"/>
</dbReference>
<dbReference type="PIRSF" id="PIRSF001430">
    <property type="entry name" value="tRNA_psdUrid_synth"/>
    <property type="match status" value="1"/>
</dbReference>
<evidence type="ECO:0000256" key="1">
    <source>
        <dbReference type="ARBA" id="ARBA00009375"/>
    </source>
</evidence>
<dbReference type="InterPro" id="IPR020097">
    <property type="entry name" value="PsdUridine_synth_TruA_a/b_dom"/>
</dbReference>
<dbReference type="InterPro" id="IPR020095">
    <property type="entry name" value="PsdUridine_synth_TruA_C"/>
</dbReference>
<feature type="active site" description="Nucleophile" evidence="4 5">
    <location>
        <position position="52"/>
    </location>
</feature>
<dbReference type="CDD" id="cd02570">
    <property type="entry name" value="PseudoU_synth_EcTruA"/>
    <property type="match status" value="1"/>
</dbReference>
<evidence type="ECO:0000256" key="7">
    <source>
        <dbReference type="RuleBase" id="RU003792"/>
    </source>
</evidence>
<evidence type="ECO:0000256" key="5">
    <source>
        <dbReference type="PIRSR" id="PIRSR001430-1"/>
    </source>
</evidence>
<dbReference type="PANTHER" id="PTHR11142:SF0">
    <property type="entry name" value="TRNA PSEUDOURIDINE SYNTHASE-LIKE 1"/>
    <property type="match status" value="1"/>
</dbReference>
<comment type="catalytic activity">
    <reaction evidence="4 7">
        <text>uridine(38/39/40) in tRNA = pseudouridine(38/39/40) in tRNA</text>
        <dbReference type="Rhea" id="RHEA:22376"/>
        <dbReference type="Rhea" id="RHEA-COMP:10085"/>
        <dbReference type="Rhea" id="RHEA-COMP:10087"/>
        <dbReference type="ChEBI" id="CHEBI:65314"/>
        <dbReference type="ChEBI" id="CHEBI:65315"/>
        <dbReference type="EC" id="5.4.99.12"/>
    </reaction>
</comment>
<dbReference type="FunFam" id="3.30.70.580:FF:000001">
    <property type="entry name" value="tRNA pseudouridine synthase A"/>
    <property type="match status" value="1"/>
</dbReference>
<keyword evidence="3 4" id="KW-0413">Isomerase</keyword>
<dbReference type="GO" id="GO:0003723">
    <property type="term" value="F:RNA binding"/>
    <property type="evidence" value="ECO:0007669"/>
    <property type="project" value="InterPro"/>
</dbReference>
<dbReference type="Proteomes" id="UP000671913">
    <property type="component" value="Chromosome"/>
</dbReference>
<dbReference type="InterPro" id="IPR001406">
    <property type="entry name" value="PsdUridine_synth_TruA"/>
</dbReference>
<comment type="caution">
    <text evidence="4">Lacks conserved residue(s) required for the propagation of feature annotation.</text>
</comment>
<dbReference type="AlphaFoldDB" id="A0A975AVB5"/>
<accession>A0A975AVB5</accession>
<dbReference type="Pfam" id="PF01416">
    <property type="entry name" value="PseudoU_synth_1"/>
    <property type="match status" value="2"/>
</dbReference>
<evidence type="ECO:0000259" key="8">
    <source>
        <dbReference type="Pfam" id="PF01416"/>
    </source>
</evidence>